<reference evidence="2 3" key="1">
    <citation type="journal article" date="2021" name="MBio">
        <title>A New Model Trypanosomatid, Novymonas esmeraldas: Genomic Perception of Its 'Candidatus Pandoraea novymonadis' Endosymbiont.</title>
        <authorList>
            <person name="Zakharova A."/>
            <person name="Saura A."/>
            <person name="Butenko A."/>
            <person name="Podesvova L."/>
            <person name="Warmusova S."/>
            <person name="Kostygov A.Y."/>
            <person name="Nenarokova A."/>
            <person name="Lukes J."/>
            <person name="Opperdoes F.R."/>
            <person name="Yurchenko V."/>
        </authorList>
    </citation>
    <scope>NUCLEOTIDE SEQUENCE [LARGE SCALE GENOMIC DNA]</scope>
    <source>
        <strain evidence="2 3">E262AT.01</strain>
    </source>
</reference>
<evidence type="ECO:0000256" key="1">
    <source>
        <dbReference type="SAM" id="Coils"/>
    </source>
</evidence>
<sequence length="445" mass="50598">MSSQEVQRLQAQAYSQPTVQNYDLLVSEQVLYLERQLHTKHDAEDRTTAALEEAAQLQAEIEELRAQTSSAPPVLSAAEREEYCATWTALLKEFGMRKEVLSFLLSYSAEDFRLAELSTVSRWLDTWTTFFASAESSVRTLKRQEREAANGSTLPPTRHLYDALDEVCRLQLQARTLVGRERYRRSSSSEESVEDFMDSQQQLREWCRKQRETLAELTSLEDLVEFSNSFYANVPVMDSNFLVLMEQSEALMSNIRVQDALQEVNREWVMLSLETYDKLQAAASGAHGSSQLERQCAGWTQAVSPQLHRLLSSAQSALALDTSVPEARRLTATCERLLKEHEAHDIVCTHLADFTVREECVAPHGDALKAELQSALVTTVLTFPHYDATGGRADYKGRMEELQEWIDVKSQKGTYMKLLERLETTKTMIEEHADVLFPDEGQPQQ</sequence>
<evidence type="ECO:0000313" key="2">
    <source>
        <dbReference type="EMBL" id="KAK7197722.1"/>
    </source>
</evidence>
<comment type="caution">
    <text evidence="2">The sequence shown here is derived from an EMBL/GenBank/DDBJ whole genome shotgun (WGS) entry which is preliminary data.</text>
</comment>
<keyword evidence="3" id="KW-1185">Reference proteome</keyword>
<keyword evidence="1" id="KW-0175">Coiled coil</keyword>
<organism evidence="2 3">
    <name type="scientific">Novymonas esmeraldas</name>
    <dbReference type="NCBI Taxonomy" id="1808958"/>
    <lineage>
        <taxon>Eukaryota</taxon>
        <taxon>Discoba</taxon>
        <taxon>Euglenozoa</taxon>
        <taxon>Kinetoplastea</taxon>
        <taxon>Metakinetoplastina</taxon>
        <taxon>Trypanosomatida</taxon>
        <taxon>Trypanosomatidae</taxon>
        <taxon>Novymonas</taxon>
    </lineage>
</organism>
<evidence type="ECO:0000313" key="3">
    <source>
        <dbReference type="Proteomes" id="UP001430356"/>
    </source>
</evidence>
<dbReference type="Proteomes" id="UP001430356">
    <property type="component" value="Unassembled WGS sequence"/>
</dbReference>
<accession>A0AAW0EW15</accession>
<protein>
    <submittedName>
        <fullName evidence="2">Uncharacterized protein</fullName>
    </submittedName>
</protein>
<proteinExistence type="predicted"/>
<feature type="coiled-coil region" evidence="1">
    <location>
        <begin position="40"/>
        <end position="67"/>
    </location>
</feature>
<dbReference type="EMBL" id="JAECZO010000116">
    <property type="protein sequence ID" value="KAK7197722.1"/>
    <property type="molecule type" value="Genomic_DNA"/>
</dbReference>
<dbReference type="AlphaFoldDB" id="A0AAW0EW15"/>
<gene>
    <name evidence="2" type="ORF">NESM_000724400</name>
</gene>
<name>A0AAW0EW15_9TRYP</name>